<keyword evidence="5" id="KW-1185">Reference proteome</keyword>
<dbReference type="GO" id="GO:0016491">
    <property type="term" value="F:oxidoreductase activity"/>
    <property type="evidence" value="ECO:0007669"/>
    <property type="project" value="UniProtKB-KW"/>
</dbReference>
<dbReference type="GeneID" id="92710580"/>
<evidence type="ECO:0000256" key="3">
    <source>
        <dbReference type="ARBA" id="ARBA00023002"/>
    </source>
</evidence>
<dbReference type="InterPro" id="IPR002347">
    <property type="entry name" value="SDR_fam"/>
</dbReference>
<protein>
    <submittedName>
        <fullName evidence="4">Short-chain dehydrogenase</fullName>
    </submittedName>
</protein>
<dbReference type="RefSeq" id="WP_025835338.1">
    <property type="nucleotide sequence ID" value="NZ_FQZN01000002.1"/>
</dbReference>
<gene>
    <name evidence="4" type="ORF">SAMN05444350_10239</name>
</gene>
<keyword evidence="3" id="KW-0560">Oxidoreductase</keyword>
<dbReference type="PANTHER" id="PTHR43391">
    <property type="entry name" value="RETINOL DEHYDROGENASE-RELATED"/>
    <property type="match status" value="1"/>
</dbReference>
<organism evidence="4 5">
    <name type="scientific">Bacteroides stercorirosoris</name>
    <dbReference type="NCBI Taxonomy" id="871324"/>
    <lineage>
        <taxon>Bacteria</taxon>
        <taxon>Pseudomonadati</taxon>
        <taxon>Bacteroidota</taxon>
        <taxon>Bacteroidia</taxon>
        <taxon>Bacteroidales</taxon>
        <taxon>Bacteroidaceae</taxon>
        <taxon>Bacteroides</taxon>
    </lineage>
</organism>
<evidence type="ECO:0000313" key="4">
    <source>
        <dbReference type="EMBL" id="SHI40542.1"/>
    </source>
</evidence>
<accession>A0A1M6AVR9</accession>
<keyword evidence="2" id="KW-0521">NADP</keyword>
<dbReference type="InterPro" id="IPR036291">
    <property type="entry name" value="NAD(P)-bd_dom_sf"/>
</dbReference>
<dbReference type="eggNOG" id="COG0300">
    <property type="taxonomic scope" value="Bacteria"/>
</dbReference>
<dbReference type="PRINTS" id="PR00081">
    <property type="entry name" value="GDHRDH"/>
</dbReference>
<dbReference type="CDD" id="cd05233">
    <property type="entry name" value="SDR_c"/>
    <property type="match status" value="1"/>
</dbReference>
<name>A0A1M6AVR9_9BACE</name>
<reference evidence="5" key="1">
    <citation type="submission" date="2016-11" db="EMBL/GenBank/DDBJ databases">
        <authorList>
            <person name="Varghese N."/>
            <person name="Submissions S."/>
        </authorList>
    </citation>
    <scope>NUCLEOTIDE SEQUENCE [LARGE SCALE GENOMIC DNA]</scope>
    <source>
        <strain evidence="5">DSM 26884</strain>
    </source>
</reference>
<evidence type="ECO:0000256" key="2">
    <source>
        <dbReference type="ARBA" id="ARBA00022857"/>
    </source>
</evidence>
<dbReference type="AlphaFoldDB" id="A0A1M6AVR9"/>
<dbReference type="Proteomes" id="UP000184192">
    <property type="component" value="Unassembled WGS sequence"/>
</dbReference>
<comment type="similarity">
    <text evidence="1">Belongs to the short-chain dehydrogenases/reductases (SDR) family.</text>
</comment>
<evidence type="ECO:0000313" key="5">
    <source>
        <dbReference type="Proteomes" id="UP000184192"/>
    </source>
</evidence>
<sequence>MISRENHSLVVGGSNGIGLAIALTLSETGRVTIIDKVCPDTLLSRNIDFIPFDLQFDDYSIFDSFTDVDKLVITAGVGKLSLFENLSEDELVRTMQINSIGVMRIIKHFYNRMKSNEDFYCTVLVSISGFMSSPFFSVYGASKAALKIFIESLNVELLKGGFTNQILNVSPGSLKGTNFSGGKNDLSLTRPFAEEIINRMMKKEDLFIPKYEEIFKEVLFRYNSDFRAEGAYSYDYKLNSGRV</sequence>
<proteinExistence type="inferred from homology"/>
<dbReference type="SUPFAM" id="SSF51735">
    <property type="entry name" value="NAD(P)-binding Rossmann-fold domains"/>
    <property type="match status" value="1"/>
</dbReference>
<dbReference type="PANTHER" id="PTHR43391:SF14">
    <property type="entry name" value="DEHYDROGENASE_REDUCTASE SDR FAMILY PROTEIN 7-LIKE"/>
    <property type="match status" value="1"/>
</dbReference>
<dbReference type="Gene3D" id="3.40.50.720">
    <property type="entry name" value="NAD(P)-binding Rossmann-like Domain"/>
    <property type="match status" value="1"/>
</dbReference>
<dbReference type="Pfam" id="PF00106">
    <property type="entry name" value="adh_short"/>
    <property type="match status" value="1"/>
</dbReference>
<dbReference type="EMBL" id="FQZN01000002">
    <property type="protein sequence ID" value="SHI40542.1"/>
    <property type="molecule type" value="Genomic_DNA"/>
</dbReference>
<evidence type="ECO:0000256" key="1">
    <source>
        <dbReference type="ARBA" id="ARBA00006484"/>
    </source>
</evidence>